<dbReference type="InterPro" id="IPR027405">
    <property type="entry name" value="YidB-like"/>
</dbReference>
<reference evidence="2" key="1">
    <citation type="journal article" date="2019" name="Int. J. Syst. Evol. Microbiol.">
        <title>The Global Catalogue of Microorganisms (GCM) 10K type strain sequencing project: providing services to taxonomists for standard genome sequencing and annotation.</title>
        <authorList>
            <consortium name="The Broad Institute Genomics Platform"/>
            <consortium name="The Broad Institute Genome Sequencing Center for Infectious Disease"/>
            <person name="Wu L."/>
            <person name="Ma J."/>
        </authorList>
    </citation>
    <scope>NUCLEOTIDE SEQUENCE [LARGE SCALE GENOMIC DNA]</scope>
    <source>
        <strain evidence="2">NBRC 104970</strain>
    </source>
</reference>
<organism evidence="1 2">
    <name type="scientific">Chitiniphilus shinanonensis</name>
    <dbReference type="NCBI Taxonomy" id="553088"/>
    <lineage>
        <taxon>Bacteria</taxon>
        <taxon>Pseudomonadati</taxon>
        <taxon>Pseudomonadota</taxon>
        <taxon>Betaproteobacteria</taxon>
        <taxon>Neisseriales</taxon>
        <taxon>Chitinibacteraceae</taxon>
        <taxon>Chitiniphilus</taxon>
    </lineage>
</organism>
<accession>A0ABQ6BUZ9</accession>
<protein>
    <recommendedName>
        <fullName evidence="3">DUF937 domain-containing protein</fullName>
    </recommendedName>
</protein>
<name>A0ABQ6BUZ9_9NEIS</name>
<dbReference type="SUPFAM" id="SSF140804">
    <property type="entry name" value="YidB-like"/>
    <property type="match status" value="1"/>
</dbReference>
<evidence type="ECO:0000313" key="1">
    <source>
        <dbReference type="EMBL" id="GLS04012.1"/>
    </source>
</evidence>
<dbReference type="Proteomes" id="UP001156836">
    <property type="component" value="Unassembled WGS sequence"/>
</dbReference>
<gene>
    <name evidence="1" type="ORF">GCM10007860_11580</name>
</gene>
<dbReference type="EMBL" id="BSOZ01000012">
    <property type="protein sequence ID" value="GLS04012.1"/>
    <property type="molecule type" value="Genomic_DNA"/>
</dbReference>
<dbReference type="RefSeq" id="WP_040431108.1">
    <property type="nucleotide sequence ID" value="NZ_BAABUF010000003.1"/>
</dbReference>
<dbReference type="Pfam" id="PF20159">
    <property type="entry name" value="YidB"/>
    <property type="match status" value="1"/>
</dbReference>
<proteinExistence type="predicted"/>
<dbReference type="Gene3D" id="1.10.10.690">
    <property type="entry name" value="YidB-like"/>
    <property type="match status" value="1"/>
</dbReference>
<comment type="caution">
    <text evidence="1">The sequence shown here is derived from an EMBL/GenBank/DDBJ whole genome shotgun (WGS) entry which is preliminary data.</text>
</comment>
<evidence type="ECO:0000313" key="2">
    <source>
        <dbReference type="Proteomes" id="UP001156836"/>
    </source>
</evidence>
<keyword evidence="2" id="KW-1185">Reference proteome</keyword>
<sequence>MLEQLSGLFGGGGGSNVASLATDLLQREGGVAGLVERFQNGGLAEVAQSWVGTGGNLPISPEQIQSVLGSDVVRQLADKVGIDPQAAAGHLAELLPQVVDKLTPNGQLPAEGGGDALSLGLGALGKLFK</sequence>
<evidence type="ECO:0008006" key="3">
    <source>
        <dbReference type="Google" id="ProtNLM"/>
    </source>
</evidence>
<dbReference type="InterPro" id="IPR045372">
    <property type="entry name" value="YidB"/>
</dbReference>